<feature type="region of interest" description="Disordered" evidence="6">
    <location>
        <begin position="289"/>
        <end position="319"/>
    </location>
</feature>
<feature type="compositionally biased region" description="Acidic residues" evidence="6">
    <location>
        <begin position="359"/>
        <end position="371"/>
    </location>
</feature>
<evidence type="ECO:0000256" key="2">
    <source>
        <dbReference type="ARBA" id="ARBA00022692"/>
    </source>
</evidence>
<evidence type="ECO:0000256" key="1">
    <source>
        <dbReference type="ARBA" id="ARBA00004141"/>
    </source>
</evidence>
<feature type="compositionally biased region" description="Basic and acidic residues" evidence="6">
    <location>
        <begin position="372"/>
        <end position="385"/>
    </location>
</feature>
<dbReference type="Pfam" id="PF20684">
    <property type="entry name" value="Fung_rhodopsin"/>
    <property type="match status" value="1"/>
</dbReference>
<evidence type="ECO:0000256" key="5">
    <source>
        <dbReference type="ARBA" id="ARBA00038359"/>
    </source>
</evidence>
<keyword evidence="4 7" id="KW-0472">Membrane</keyword>
<comment type="subcellular location">
    <subcellularLocation>
        <location evidence="1">Membrane</location>
        <topology evidence="1">Multi-pass membrane protein</topology>
    </subcellularLocation>
</comment>
<evidence type="ECO:0000256" key="6">
    <source>
        <dbReference type="SAM" id="MobiDB-lite"/>
    </source>
</evidence>
<evidence type="ECO:0000313" key="9">
    <source>
        <dbReference type="EMBL" id="KAL2839723.1"/>
    </source>
</evidence>
<comment type="similarity">
    <text evidence="5">Belongs to the SAT4 family.</text>
</comment>
<feature type="compositionally biased region" description="Polar residues" evidence="6">
    <location>
        <begin position="290"/>
        <end position="319"/>
    </location>
</feature>
<dbReference type="PANTHER" id="PTHR33048">
    <property type="entry name" value="PTH11-LIKE INTEGRAL MEMBRANE PROTEIN (AFU_ORTHOLOGUE AFUA_5G11245)"/>
    <property type="match status" value="1"/>
</dbReference>
<dbReference type="RefSeq" id="XP_070893685.1">
    <property type="nucleotide sequence ID" value="XM_071041797.1"/>
</dbReference>
<dbReference type="PANTHER" id="PTHR33048:SF47">
    <property type="entry name" value="INTEGRAL MEMBRANE PROTEIN-RELATED"/>
    <property type="match status" value="1"/>
</dbReference>
<dbReference type="EMBL" id="JBFXLR010000072">
    <property type="protein sequence ID" value="KAL2839723.1"/>
    <property type="molecule type" value="Genomic_DNA"/>
</dbReference>
<keyword evidence="3 7" id="KW-1133">Transmembrane helix</keyword>
<dbReference type="GeneID" id="98156961"/>
<evidence type="ECO:0000256" key="4">
    <source>
        <dbReference type="ARBA" id="ARBA00023136"/>
    </source>
</evidence>
<evidence type="ECO:0000313" key="10">
    <source>
        <dbReference type="Proteomes" id="UP001610444"/>
    </source>
</evidence>
<feature type="region of interest" description="Disordered" evidence="6">
    <location>
        <begin position="356"/>
        <end position="385"/>
    </location>
</feature>
<evidence type="ECO:0000256" key="7">
    <source>
        <dbReference type="SAM" id="Phobius"/>
    </source>
</evidence>
<evidence type="ECO:0000259" key="8">
    <source>
        <dbReference type="Pfam" id="PF20684"/>
    </source>
</evidence>
<feature type="transmembrane region" description="Helical" evidence="7">
    <location>
        <begin position="23"/>
        <end position="46"/>
    </location>
</feature>
<dbReference type="InterPro" id="IPR049326">
    <property type="entry name" value="Rhodopsin_dom_fungi"/>
</dbReference>
<protein>
    <recommendedName>
        <fullName evidence="8">Rhodopsin domain-containing protein</fullName>
    </recommendedName>
</protein>
<gene>
    <name evidence="9" type="ORF">BJX68DRAFT_247574</name>
</gene>
<evidence type="ECO:0000256" key="3">
    <source>
        <dbReference type="ARBA" id="ARBA00022989"/>
    </source>
</evidence>
<reference evidence="9 10" key="1">
    <citation type="submission" date="2024-07" db="EMBL/GenBank/DDBJ databases">
        <title>Section-level genome sequencing and comparative genomics of Aspergillus sections Usti and Cavernicolus.</title>
        <authorList>
            <consortium name="Lawrence Berkeley National Laboratory"/>
            <person name="Nybo J.L."/>
            <person name="Vesth T.C."/>
            <person name="Theobald S."/>
            <person name="Frisvad J.C."/>
            <person name="Larsen T.O."/>
            <person name="Kjaerboelling I."/>
            <person name="Rothschild-Mancinelli K."/>
            <person name="Lyhne E.K."/>
            <person name="Kogle M.E."/>
            <person name="Barry K."/>
            <person name="Clum A."/>
            <person name="Na H."/>
            <person name="Ledsgaard L."/>
            <person name="Lin J."/>
            <person name="Lipzen A."/>
            <person name="Kuo A."/>
            <person name="Riley R."/>
            <person name="Mondo S."/>
            <person name="LaButti K."/>
            <person name="Haridas S."/>
            <person name="Pangalinan J."/>
            <person name="Salamov A.A."/>
            <person name="Simmons B.A."/>
            <person name="Magnuson J.K."/>
            <person name="Chen J."/>
            <person name="Drula E."/>
            <person name="Henrissat B."/>
            <person name="Wiebenga A."/>
            <person name="Lubbers R.J."/>
            <person name="Gomes A.C."/>
            <person name="Macurrencykelacurrency M.R."/>
            <person name="Stajich J."/>
            <person name="Grigoriev I.V."/>
            <person name="Mortensen U.H."/>
            <person name="De vries R.P."/>
            <person name="Baker S.E."/>
            <person name="Andersen M.R."/>
        </authorList>
    </citation>
    <scope>NUCLEOTIDE SEQUENCE [LARGE SCALE GENOMIC DNA]</scope>
    <source>
        <strain evidence="9 10">CBS 756.74</strain>
    </source>
</reference>
<proteinExistence type="inferred from homology"/>
<keyword evidence="10" id="KW-1185">Reference proteome</keyword>
<dbReference type="Proteomes" id="UP001610444">
    <property type="component" value="Unassembled WGS sequence"/>
</dbReference>
<feature type="transmembrane region" description="Helical" evidence="7">
    <location>
        <begin position="220"/>
        <end position="238"/>
    </location>
</feature>
<feature type="transmembrane region" description="Helical" evidence="7">
    <location>
        <begin position="182"/>
        <end position="208"/>
    </location>
</feature>
<feature type="transmembrane region" description="Helical" evidence="7">
    <location>
        <begin position="101"/>
        <end position="123"/>
    </location>
</feature>
<dbReference type="InterPro" id="IPR052337">
    <property type="entry name" value="SAT4-like"/>
</dbReference>
<feature type="domain" description="Rhodopsin" evidence="8">
    <location>
        <begin position="42"/>
        <end position="282"/>
    </location>
</feature>
<feature type="transmembrane region" description="Helical" evidence="7">
    <location>
        <begin position="58"/>
        <end position="81"/>
    </location>
</feature>
<name>A0ABR4JI60_9EURO</name>
<sequence>MDPSMIENNANVKSATTTARMTIVVRVVVLVLAILSTLICGLRLYLRKFILHSFGLDDYLVVLALIGVNGFSALAYTISYYGLGANTEDVGAQDLATWFKIYFGAECSYLAVGAVVKISLTVFIMRLFPTQFIRIAGISTMAFIGAFTVSMTLALTLKCRPARASWDKSITDAKCWSSQTNFAILLTQGIILFVLDVLILALPGTVIWRLQMPLKKRLSILGLFAIGFIACIAALVRFSTLVYAKDETNFTYSAATSLIWMEVEFNLALMSGSLSSLPKLFTRNRDRHTSTLNLPSSQKSENDSRTAPNNLELSSQQSWTRGIRKKTEITRVFEANQSQERIAPIYGAGELMTTSSAYAEEEGGSISEVDDRDLNGRKRFGDGLS</sequence>
<accession>A0ABR4JI60</accession>
<organism evidence="9 10">
    <name type="scientific">Aspergillus pseudodeflectus</name>
    <dbReference type="NCBI Taxonomy" id="176178"/>
    <lineage>
        <taxon>Eukaryota</taxon>
        <taxon>Fungi</taxon>
        <taxon>Dikarya</taxon>
        <taxon>Ascomycota</taxon>
        <taxon>Pezizomycotina</taxon>
        <taxon>Eurotiomycetes</taxon>
        <taxon>Eurotiomycetidae</taxon>
        <taxon>Eurotiales</taxon>
        <taxon>Aspergillaceae</taxon>
        <taxon>Aspergillus</taxon>
        <taxon>Aspergillus subgen. Nidulantes</taxon>
    </lineage>
</organism>
<comment type="caution">
    <text evidence="9">The sequence shown here is derived from an EMBL/GenBank/DDBJ whole genome shotgun (WGS) entry which is preliminary data.</text>
</comment>
<keyword evidence="2 7" id="KW-0812">Transmembrane</keyword>
<feature type="transmembrane region" description="Helical" evidence="7">
    <location>
        <begin position="135"/>
        <end position="157"/>
    </location>
</feature>